<dbReference type="SUPFAM" id="SSF47473">
    <property type="entry name" value="EF-hand"/>
    <property type="match status" value="1"/>
</dbReference>
<proteinExistence type="predicted"/>
<dbReference type="OrthoDB" id="2146912at2759"/>
<dbReference type="EMBL" id="JAEFCI010004926">
    <property type="protein sequence ID" value="KAG5460631.1"/>
    <property type="molecule type" value="Genomic_DNA"/>
</dbReference>
<protein>
    <recommendedName>
        <fullName evidence="3">EF-hand domain-containing protein</fullName>
    </recommendedName>
</protein>
<dbReference type="InterPro" id="IPR018247">
    <property type="entry name" value="EF_Hand_1_Ca_BS"/>
</dbReference>
<keyword evidence="5" id="KW-1185">Reference proteome</keyword>
<feature type="non-terminal residue" evidence="4">
    <location>
        <position position="258"/>
    </location>
</feature>
<evidence type="ECO:0000313" key="4">
    <source>
        <dbReference type="EMBL" id="KAG5460631.1"/>
    </source>
</evidence>
<feature type="region of interest" description="Disordered" evidence="2">
    <location>
        <begin position="16"/>
        <end position="65"/>
    </location>
</feature>
<name>A0A8H7ZW68_9FUNG</name>
<evidence type="ECO:0000259" key="3">
    <source>
        <dbReference type="PROSITE" id="PS50222"/>
    </source>
</evidence>
<feature type="non-terminal residue" evidence="4">
    <location>
        <position position="1"/>
    </location>
</feature>
<dbReference type="GO" id="GO:0005509">
    <property type="term" value="F:calcium ion binding"/>
    <property type="evidence" value="ECO:0007669"/>
    <property type="project" value="InterPro"/>
</dbReference>
<dbReference type="InterPro" id="IPR011992">
    <property type="entry name" value="EF-hand-dom_pair"/>
</dbReference>
<dbReference type="PROSITE" id="PS00018">
    <property type="entry name" value="EF_HAND_1"/>
    <property type="match status" value="1"/>
</dbReference>
<dbReference type="PROSITE" id="PS50222">
    <property type="entry name" value="EF_HAND_2"/>
    <property type="match status" value="1"/>
</dbReference>
<keyword evidence="1" id="KW-0106">Calcium</keyword>
<dbReference type="Gene3D" id="1.10.238.10">
    <property type="entry name" value="EF-hand"/>
    <property type="match status" value="1"/>
</dbReference>
<sequence length="258" mass="28145">TDAGVDLACRACSAGDYEAESNGTGRRGAKHARRANAQQRPEPDRDPQEEAEGRRPAADARSSAGNLASMKSLISTSLSNLKAVTLHSGPRKEVDDLGGPVAFLPLGGLTSHLVAADVGDIVEAVARTLAGDGSVRITAKELQDMMLRFGPPVAADHVRQFMLKYDSSCTGAMDFEDFLEFMGDYQITLASQRKKARLEYQVSVGVNRRAMRSQSGNEDYEEGWLRSPPFDPLSMRIAEHSGVKDPEILRRRFHIKVT</sequence>
<gene>
    <name evidence="4" type="ORF">BJ554DRAFT_7293</name>
</gene>
<feature type="compositionally biased region" description="Basic and acidic residues" evidence="2">
    <location>
        <begin position="41"/>
        <end position="58"/>
    </location>
</feature>
<reference evidence="4 5" key="1">
    <citation type="journal article" name="Sci. Rep.">
        <title>Genome-scale phylogenetic analyses confirm Olpidium as the closest living zoosporic fungus to the non-flagellated, terrestrial fungi.</title>
        <authorList>
            <person name="Chang Y."/>
            <person name="Rochon D."/>
            <person name="Sekimoto S."/>
            <person name="Wang Y."/>
            <person name="Chovatia M."/>
            <person name="Sandor L."/>
            <person name="Salamov A."/>
            <person name="Grigoriev I.V."/>
            <person name="Stajich J.E."/>
            <person name="Spatafora J.W."/>
        </authorList>
    </citation>
    <scope>NUCLEOTIDE SEQUENCE [LARGE SCALE GENOMIC DNA]</scope>
    <source>
        <strain evidence="4">S191</strain>
    </source>
</reference>
<feature type="domain" description="EF-hand" evidence="3">
    <location>
        <begin position="153"/>
        <end position="188"/>
    </location>
</feature>
<dbReference type="Proteomes" id="UP000673691">
    <property type="component" value="Unassembled WGS sequence"/>
</dbReference>
<evidence type="ECO:0000256" key="2">
    <source>
        <dbReference type="SAM" id="MobiDB-lite"/>
    </source>
</evidence>
<dbReference type="AlphaFoldDB" id="A0A8H7ZW68"/>
<evidence type="ECO:0000256" key="1">
    <source>
        <dbReference type="ARBA" id="ARBA00022837"/>
    </source>
</evidence>
<comment type="caution">
    <text evidence="4">The sequence shown here is derived from an EMBL/GenBank/DDBJ whole genome shotgun (WGS) entry which is preliminary data.</text>
</comment>
<evidence type="ECO:0000313" key="5">
    <source>
        <dbReference type="Proteomes" id="UP000673691"/>
    </source>
</evidence>
<dbReference type="InterPro" id="IPR002048">
    <property type="entry name" value="EF_hand_dom"/>
</dbReference>
<organism evidence="4 5">
    <name type="scientific">Olpidium bornovanus</name>
    <dbReference type="NCBI Taxonomy" id="278681"/>
    <lineage>
        <taxon>Eukaryota</taxon>
        <taxon>Fungi</taxon>
        <taxon>Fungi incertae sedis</taxon>
        <taxon>Olpidiomycota</taxon>
        <taxon>Olpidiomycotina</taxon>
        <taxon>Olpidiomycetes</taxon>
        <taxon>Olpidiales</taxon>
        <taxon>Olpidiaceae</taxon>
        <taxon>Olpidium</taxon>
    </lineage>
</organism>
<accession>A0A8H7ZW68</accession>